<evidence type="ECO:0000313" key="3">
    <source>
        <dbReference type="Proteomes" id="UP000274922"/>
    </source>
</evidence>
<keyword evidence="3" id="KW-1185">Reference proteome</keyword>
<proteinExistence type="predicted"/>
<reference evidence="3" key="1">
    <citation type="journal article" date="2018" name="Nat. Microbiol.">
        <title>Leveraging single-cell genomics to expand the fungal tree of life.</title>
        <authorList>
            <person name="Ahrendt S.R."/>
            <person name="Quandt C.A."/>
            <person name="Ciobanu D."/>
            <person name="Clum A."/>
            <person name="Salamov A."/>
            <person name="Andreopoulos B."/>
            <person name="Cheng J.F."/>
            <person name="Woyke T."/>
            <person name="Pelin A."/>
            <person name="Henrissat B."/>
            <person name="Reynolds N.K."/>
            <person name="Benny G.L."/>
            <person name="Smith M.E."/>
            <person name="James T.Y."/>
            <person name="Grigoriev I.V."/>
        </authorList>
    </citation>
    <scope>NUCLEOTIDE SEQUENCE [LARGE SCALE GENOMIC DNA]</scope>
    <source>
        <strain evidence="3">ATCC 52028</strain>
    </source>
</reference>
<dbReference type="EMBL" id="ML014339">
    <property type="protein sequence ID" value="RKO98949.1"/>
    <property type="molecule type" value="Genomic_DNA"/>
</dbReference>
<gene>
    <name evidence="2" type="ORF">CXG81DRAFT_20910</name>
</gene>
<dbReference type="AlphaFoldDB" id="A0A4P9WZG1"/>
<organism evidence="2 3">
    <name type="scientific">Caulochytrium protostelioides</name>
    <dbReference type="NCBI Taxonomy" id="1555241"/>
    <lineage>
        <taxon>Eukaryota</taxon>
        <taxon>Fungi</taxon>
        <taxon>Fungi incertae sedis</taxon>
        <taxon>Chytridiomycota</taxon>
        <taxon>Chytridiomycota incertae sedis</taxon>
        <taxon>Chytridiomycetes</taxon>
        <taxon>Caulochytriales</taxon>
        <taxon>Caulochytriaceae</taxon>
        <taxon>Caulochytrium</taxon>
    </lineage>
</organism>
<dbReference type="Proteomes" id="UP000274922">
    <property type="component" value="Unassembled WGS sequence"/>
</dbReference>
<sequence length="916" mass="95305">MGCRDPARPPALLPRDRRSSSQLFAAVAMAAPPGAAAVRGGPGRRDPCAPCPAAAGGRPRWAPLAAVVAAVAAVLGLAGLPSACAAAVAPTQGLMTTVVFAQPDPSTFSTTVPSLRLVETRDVAPAGSSDADEAAMLAAAPPLAPLWLREADTAHVQVHGILHDAAASSDAPAPRAARRSANDAPTASSAADAADAAVVADAAAKDADTPAAPASTTAFVVANDRWFASLLPSGVVKWNNTVAASTTIHYAVRYGAYLATITGPSGQATAVSASTPVTPPAAAANTHGGGDDAADTLLPSGQLVLSTWDLETGAQMLGTALPATTLSASGATGTSPSGEIPLQIVFGDRSDLMVVHSTRLTRVDAATGRIAWSITTGQWPTVLGQFSPRRVVATAKRLVWVGSFDQTASLATQTRTLRPRPPLPPAQQMRELAWVAISHTGQLLSLHHSAALTMPAGTLNDVVDRAVVAGGLDDRLLALVAFDAVYVARIGRLDADLLPLSVMLDRPDTAALARVTAPSGPKTLTRLADETHYLEPFVLQTQRDGRQFRVTCTAPPGDAAARPGTPAATPCRLLPYAAVGPAPTAQRPRHTLPIVVDHPFAEDPLLLPRLSFQPLAIHLHGLHHGRLVDARRLGGTGPALTTLEGHAAGDVTYDTDRLTADMVASVYIDLRLDDDASDAPASALAASAPASASSASLSPSAASFATPPGRTTLHAALLIATTDGRLLRWQWQRRDLVSLVRVRAASDAARVDVMAVRLARSPVASRGSASEGDANGNNAVDHGAPSQRVIAHDHATVRLFFDRHETHGAQTHHYPHLGMTVHHPAKTVVKHGLFSPKSGTTEIHHGSPVVEFHPPPSAVYHPPPMVVYHAPASGDHPFLRDTSPKVVIPPHTTYIHHSHDDDHPPVGGVHHIIYHK</sequence>
<feature type="region of interest" description="Disordered" evidence="1">
    <location>
        <begin position="762"/>
        <end position="783"/>
    </location>
</feature>
<accession>A0A4P9WZG1</accession>
<feature type="region of interest" description="Disordered" evidence="1">
    <location>
        <begin position="271"/>
        <end position="293"/>
    </location>
</feature>
<evidence type="ECO:0000256" key="1">
    <source>
        <dbReference type="SAM" id="MobiDB-lite"/>
    </source>
</evidence>
<evidence type="ECO:0000313" key="2">
    <source>
        <dbReference type="EMBL" id="RKO98949.1"/>
    </source>
</evidence>
<feature type="compositionally biased region" description="Low complexity" evidence="1">
    <location>
        <begin position="182"/>
        <end position="191"/>
    </location>
</feature>
<name>A0A4P9WZG1_9FUNG</name>
<feature type="compositionally biased region" description="Low complexity" evidence="1">
    <location>
        <begin position="271"/>
        <end position="284"/>
    </location>
</feature>
<feature type="region of interest" description="Disordered" evidence="1">
    <location>
        <begin position="167"/>
        <end position="191"/>
    </location>
</feature>
<protein>
    <submittedName>
        <fullName evidence="2">Uncharacterized protein</fullName>
    </submittedName>
</protein>